<protein>
    <recommendedName>
        <fullName evidence="5">Protein kinase domain-containing protein</fullName>
    </recommendedName>
</protein>
<dbReference type="EMBL" id="ABEU02000009">
    <property type="protein sequence ID" value="PNR48555.1"/>
    <property type="molecule type" value="Genomic_DNA"/>
</dbReference>
<organism evidence="2">
    <name type="scientific">Physcomitrium patens</name>
    <name type="common">Spreading-leaved earth moss</name>
    <name type="synonym">Physcomitrella patens</name>
    <dbReference type="NCBI Taxonomy" id="3218"/>
    <lineage>
        <taxon>Eukaryota</taxon>
        <taxon>Viridiplantae</taxon>
        <taxon>Streptophyta</taxon>
        <taxon>Embryophyta</taxon>
        <taxon>Bryophyta</taxon>
        <taxon>Bryophytina</taxon>
        <taxon>Bryopsida</taxon>
        <taxon>Funariidae</taxon>
        <taxon>Funariales</taxon>
        <taxon>Funariaceae</taxon>
        <taxon>Physcomitrium</taxon>
    </lineage>
</organism>
<gene>
    <name evidence="2" type="ORF">PHYPA_013032</name>
</gene>
<sequence>MPRQSPVLLTQKFRGINCSVLDLVEKMLVFDPAKRITCTDLAISFRTIEAICSYAVPTPSSSPSHEKTRRRHNKANDGGFMRLRQNGALKLGFTSPTLRSRRAAAAGVWLAAWHFQNIIPVSISSAFHR</sequence>
<evidence type="ECO:0008006" key="5">
    <source>
        <dbReference type="Google" id="ProtNLM"/>
    </source>
</evidence>
<reference evidence="2 4" key="2">
    <citation type="journal article" date="2018" name="Plant J.">
        <title>The Physcomitrella patens chromosome-scale assembly reveals moss genome structure and evolution.</title>
        <authorList>
            <person name="Lang D."/>
            <person name="Ullrich K.K."/>
            <person name="Murat F."/>
            <person name="Fuchs J."/>
            <person name="Jenkins J."/>
            <person name="Haas F.B."/>
            <person name="Piednoel M."/>
            <person name="Gundlach H."/>
            <person name="Van Bel M."/>
            <person name="Meyberg R."/>
            <person name="Vives C."/>
            <person name="Morata J."/>
            <person name="Symeonidi A."/>
            <person name="Hiss M."/>
            <person name="Muchero W."/>
            <person name="Kamisugi Y."/>
            <person name="Saleh O."/>
            <person name="Blanc G."/>
            <person name="Decker E.L."/>
            <person name="van Gessel N."/>
            <person name="Grimwood J."/>
            <person name="Hayes R.D."/>
            <person name="Graham S.W."/>
            <person name="Gunter L.E."/>
            <person name="McDaniel S.F."/>
            <person name="Hoernstein S.N.W."/>
            <person name="Larsson A."/>
            <person name="Li F.W."/>
            <person name="Perroud P.F."/>
            <person name="Phillips J."/>
            <person name="Ranjan P."/>
            <person name="Rokshar D.S."/>
            <person name="Rothfels C.J."/>
            <person name="Schneider L."/>
            <person name="Shu S."/>
            <person name="Stevenson D.W."/>
            <person name="Thummler F."/>
            <person name="Tillich M."/>
            <person name="Villarreal Aguilar J.C."/>
            <person name="Widiez T."/>
            <person name="Wong G.K."/>
            <person name="Wymore A."/>
            <person name="Zhang Y."/>
            <person name="Zimmer A.D."/>
            <person name="Quatrano R.S."/>
            <person name="Mayer K.F.X."/>
            <person name="Goodstein D."/>
            <person name="Casacuberta J.M."/>
            <person name="Vandepoele K."/>
            <person name="Reski R."/>
            <person name="Cuming A.C."/>
            <person name="Tuskan G.A."/>
            <person name="Maumus F."/>
            <person name="Salse J."/>
            <person name="Schmutz J."/>
            <person name="Rensing S.A."/>
        </authorList>
    </citation>
    <scope>NUCLEOTIDE SEQUENCE [LARGE SCALE GENOMIC DNA]</scope>
    <source>
        <strain evidence="3 4">cv. Gransden 2004</strain>
    </source>
</reference>
<dbReference type="Proteomes" id="UP000006727">
    <property type="component" value="Chromosome 9"/>
</dbReference>
<evidence type="ECO:0000313" key="3">
    <source>
        <dbReference type="EnsemblPlants" id="Pp3c9_21740V3.1"/>
    </source>
</evidence>
<dbReference type="EnsemblPlants" id="Pp3c9_21740V3.1">
    <property type="protein sequence ID" value="Pp3c9_21740V3.1"/>
    <property type="gene ID" value="Pp3c9_21740"/>
</dbReference>
<evidence type="ECO:0000256" key="1">
    <source>
        <dbReference type="SAM" id="MobiDB-lite"/>
    </source>
</evidence>
<evidence type="ECO:0000313" key="2">
    <source>
        <dbReference type="EMBL" id="PNR48555.1"/>
    </source>
</evidence>
<dbReference type="PaxDb" id="3218-PP1S428_17V6.1"/>
<proteinExistence type="predicted"/>
<accession>A0A2K1K454</accession>
<evidence type="ECO:0000313" key="4">
    <source>
        <dbReference type="Proteomes" id="UP000006727"/>
    </source>
</evidence>
<keyword evidence="4" id="KW-1185">Reference proteome</keyword>
<feature type="region of interest" description="Disordered" evidence="1">
    <location>
        <begin position="57"/>
        <end position="79"/>
    </location>
</feature>
<dbReference type="STRING" id="3218.A0A2K1K454"/>
<reference evidence="2 4" key="1">
    <citation type="journal article" date="2008" name="Science">
        <title>The Physcomitrella genome reveals evolutionary insights into the conquest of land by plants.</title>
        <authorList>
            <person name="Rensing S."/>
            <person name="Lang D."/>
            <person name="Zimmer A."/>
            <person name="Terry A."/>
            <person name="Salamov A."/>
            <person name="Shapiro H."/>
            <person name="Nishiyama T."/>
            <person name="Perroud P.-F."/>
            <person name="Lindquist E."/>
            <person name="Kamisugi Y."/>
            <person name="Tanahashi T."/>
            <person name="Sakakibara K."/>
            <person name="Fujita T."/>
            <person name="Oishi K."/>
            <person name="Shin-I T."/>
            <person name="Kuroki Y."/>
            <person name="Toyoda A."/>
            <person name="Suzuki Y."/>
            <person name="Hashimoto A."/>
            <person name="Yamaguchi K."/>
            <person name="Sugano A."/>
            <person name="Kohara Y."/>
            <person name="Fujiyama A."/>
            <person name="Anterola A."/>
            <person name="Aoki S."/>
            <person name="Ashton N."/>
            <person name="Barbazuk W.B."/>
            <person name="Barker E."/>
            <person name="Bennetzen J."/>
            <person name="Bezanilla M."/>
            <person name="Blankenship R."/>
            <person name="Cho S.H."/>
            <person name="Dutcher S."/>
            <person name="Estelle M."/>
            <person name="Fawcett J.A."/>
            <person name="Gundlach H."/>
            <person name="Hanada K."/>
            <person name="Heyl A."/>
            <person name="Hicks K.A."/>
            <person name="Hugh J."/>
            <person name="Lohr M."/>
            <person name="Mayer K."/>
            <person name="Melkozernov A."/>
            <person name="Murata T."/>
            <person name="Nelson D."/>
            <person name="Pils B."/>
            <person name="Prigge M."/>
            <person name="Reiss B."/>
            <person name="Renner T."/>
            <person name="Rombauts S."/>
            <person name="Rushton P."/>
            <person name="Sanderfoot A."/>
            <person name="Schween G."/>
            <person name="Shiu S.-H."/>
            <person name="Stueber K."/>
            <person name="Theodoulou F.L."/>
            <person name="Tu H."/>
            <person name="Van de Peer Y."/>
            <person name="Verrier P.J."/>
            <person name="Waters E."/>
            <person name="Wood A."/>
            <person name="Yang L."/>
            <person name="Cove D."/>
            <person name="Cuming A."/>
            <person name="Hasebe M."/>
            <person name="Lucas S."/>
            <person name="Mishler D.B."/>
            <person name="Reski R."/>
            <person name="Grigoriev I."/>
            <person name="Quatrano R.S."/>
            <person name="Boore J.L."/>
        </authorList>
    </citation>
    <scope>NUCLEOTIDE SEQUENCE [LARGE SCALE GENOMIC DNA]</scope>
    <source>
        <strain evidence="3 4">cv. Gransden 2004</strain>
    </source>
</reference>
<dbReference type="InParanoid" id="A0A2K1K454"/>
<dbReference type="AlphaFoldDB" id="A0A2K1K454"/>
<reference evidence="3" key="3">
    <citation type="submission" date="2020-12" db="UniProtKB">
        <authorList>
            <consortium name="EnsemblPlants"/>
        </authorList>
    </citation>
    <scope>IDENTIFICATION</scope>
</reference>
<dbReference type="Gramene" id="Pp3c9_21740V3.1">
    <property type="protein sequence ID" value="Pp3c9_21740V3.1"/>
    <property type="gene ID" value="Pp3c9_21740"/>
</dbReference>
<name>A0A2K1K454_PHYPA</name>